<accession>A0A3N1HH51</accession>
<evidence type="ECO:0000313" key="3">
    <source>
        <dbReference type="EMBL" id="ROP41843.1"/>
    </source>
</evidence>
<keyword evidence="4" id="KW-1185">Reference proteome</keyword>
<organism evidence="3 4">
    <name type="scientific">Saccharothrix texasensis</name>
    <dbReference type="NCBI Taxonomy" id="103734"/>
    <lineage>
        <taxon>Bacteria</taxon>
        <taxon>Bacillati</taxon>
        <taxon>Actinomycetota</taxon>
        <taxon>Actinomycetes</taxon>
        <taxon>Pseudonocardiales</taxon>
        <taxon>Pseudonocardiaceae</taxon>
        <taxon>Saccharothrix</taxon>
    </lineage>
</organism>
<reference evidence="3 4" key="1">
    <citation type="submission" date="2018-11" db="EMBL/GenBank/DDBJ databases">
        <title>Sequencing the genomes of 1000 actinobacteria strains.</title>
        <authorList>
            <person name="Klenk H.-P."/>
        </authorList>
    </citation>
    <scope>NUCLEOTIDE SEQUENCE [LARGE SCALE GENOMIC DNA]</scope>
    <source>
        <strain evidence="3 4">DSM 44231</strain>
    </source>
</reference>
<dbReference type="PANTHER" id="PTHR44858:SF1">
    <property type="entry name" value="UDP-N-ACETYLGLUCOSAMINE--PEPTIDE N-ACETYLGLUCOSAMINYLTRANSFERASE SPINDLY-RELATED"/>
    <property type="match status" value="1"/>
</dbReference>
<sequence>MSGVAKNVVQAGHIGNLSFHNNDIGSLELDIPALDTPESLLSFANTTVEFVGRTVELEELTAFLAADRPFLWWAWTGPAGIGKSRIAVELCRFAADNGWHAGFLREADQSSLGKAAAERPSLVVVDYAAQRSQWLSDALSTLSRRSHSAPMRLLILERNAVGEWWSAATRMNRMEESCRVSAVMHAEPRRVSGIARDEARSLARRTAAEWGVGDLTKARVEDIVDQAEKMDPSLRPLFVQIAALDQFNPDDSHSGRDTALRRLIARKAAWLDGRAASSETAALGHNLRFLATCAGGFTIHAYDALHPLPDRVKDLLPGASQYLGPSTTSSDFVDGIRPDIMGELYVLDYLDRAATGVLSVPRLLAYAAQVRPDAYRGFVERTVTDHPFHPRLLSLLDAVENDESPLAGLELALVVMPLLERSDNPVVQWTFDKMRTAIQEGRIEPTCRTVAAVRFKFANLVWKEGDAQRAKTLYSNALADCDTAWTEYAAILNNRGIVNHHLSDLDSAAADFTCVIDHETVLAEARACSLNNRADIFDERNEFASAIADRSAVLDLVGTTYNRRFIALARRARALRRQGRLALAYADIDSILDTSDITVKQKLNALLLRAEWAGEDGDHERAQTDLETVEKSHTNFEEVERRVRELRSKGP</sequence>
<protein>
    <recommendedName>
        <fullName evidence="5">Tetratricopeptide repeat protein</fullName>
    </recommendedName>
</protein>
<keyword evidence="1" id="KW-0677">Repeat</keyword>
<dbReference type="Gene3D" id="1.25.40.10">
    <property type="entry name" value="Tetratricopeptide repeat domain"/>
    <property type="match status" value="1"/>
</dbReference>
<dbReference type="InterPro" id="IPR011990">
    <property type="entry name" value="TPR-like_helical_dom_sf"/>
</dbReference>
<evidence type="ECO:0008006" key="5">
    <source>
        <dbReference type="Google" id="ProtNLM"/>
    </source>
</evidence>
<dbReference type="SUPFAM" id="SSF48452">
    <property type="entry name" value="TPR-like"/>
    <property type="match status" value="1"/>
</dbReference>
<dbReference type="Proteomes" id="UP000268727">
    <property type="component" value="Unassembled WGS sequence"/>
</dbReference>
<evidence type="ECO:0000313" key="4">
    <source>
        <dbReference type="Proteomes" id="UP000268727"/>
    </source>
</evidence>
<gene>
    <name evidence="3" type="ORF">EDD40_7305</name>
</gene>
<evidence type="ECO:0000256" key="2">
    <source>
        <dbReference type="ARBA" id="ARBA00022803"/>
    </source>
</evidence>
<keyword evidence="2" id="KW-0802">TPR repeat</keyword>
<dbReference type="AlphaFoldDB" id="A0A3N1HH51"/>
<dbReference type="PANTHER" id="PTHR44858">
    <property type="entry name" value="TETRATRICOPEPTIDE REPEAT PROTEIN 6"/>
    <property type="match status" value="1"/>
</dbReference>
<dbReference type="InterPro" id="IPR050498">
    <property type="entry name" value="Ycf3"/>
</dbReference>
<comment type="caution">
    <text evidence="3">The sequence shown here is derived from an EMBL/GenBank/DDBJ whole genome shotgun (WGS) entry which is preliminary data.</text>
</comment>
<dbReference type="EMBL" id="RJKM01000001">
    <property type="protein sequence ID" value="ROP41843.1"/>
    <property type="molecule type" value="Genomic_DNA"/>
</dbReference>
<proteinExistence type="predicted"/>
<evidence type="ECO:0000256" key="1">
    <source>
        <dbReference type="ARBA" id="ARBA00022737"/>
    </source>
</evidence>
<name>A0A3N1HH51_9PSEU</name>